<dbReference type="Gene3D" id="4.10.1000.10">
    <property type="entry name" value="Zinc finger, CCCH-type"/>
    <property type="match status" value="2"/>
</dbReference>
<dbReference type="PANTHER" id="PTHR12547">
    <property type="entry name" value="CCCH ZINC FINGER/TIS11-RELATED"/>
    <property type="match status" value="1"/>
</dbReference>
<feature type="region of interest" description="Disordered" evidence="6">
    <location>
        <begin position="82"/>
        <end position="105"/>
    </location>
</feature>
<keyword evidence="3 5" id="KW-0863">Zinc-finger</keyword>
<feature type="domain" description="C3H1-type" evidence="7">
    <location>
        <begin position="298"/>
        <end position="326"/>
    </location>
</feature>
<evidence type="ECO:0000313" key="8">
    <source>
        <dbReference type="EMBL" id="PWN22865.1"/>
    </source>
</evidence>
<dbReference type="PROSITE" id="PS50103">
    <property type="entry name" value="ZF_C3H1"/>
    <property type="match status" value="2"/>
</dbReference>
<keyword evidence="2" id="KW-0677">Repeat</keyword>
<reference evidence="8 9" key="1">
    <citation type="journal article" date="2018" name="Mol. Biol. Evol.">
        <title>Broad Genomic Sampling Reveals a Smut Pathogenic Ancestry of the Fungal Clade Ustilaginomycotina.</title>
        <authorList>
            <person name="Kijpornyongpan T."/>
            <person name="Mondo S.J."/>
            <person name="Barry K."/>
            <person name="Sandor L."/>
            <person name="Lee J."/>
            <person name="Lipzen A."/>
            <person name="Pangilinan J."/>
            <person name="LaButti K."/>
            <person name="Hainaut M."/>
            <person name="Henrissat B."/>
            <person name="Grigoriev I.V."/>
            <person name="Spatafora J.W."/>
            <person name="Aime M.C."/>
        </authorList>
    </citation>
    <scope>NUCLEOTIDE SEQUENCE [LARGE SCALE GENOMIC DNA]</scope>
    <source>
        <strain evidence="8 9">MCA 4718</strain>
    </source>
</reference>
<evidence type="ECO:0000256" key="1">
    <source>
        <dbReference type="ARBA" id="ARBA00022723"/>
    </source>
</evidence>
<dbReference type="AlphaFoldDB" id="A0A316UI46"/>
<dbReference type="PANTHER" id="PTHR12547:SF18">
    <property type="entry name" value="PROTEIN TIS11"/>
    <property type="match status" value="1"/>
</dbReference>
<dbReference type="EMBL" id="KZ819322">
    <property type="protein sequence ID" value="PWN22865.1"/>
    <property type="molecule type" value="Genomic_DNA"/>
</dbReference>
<proteinExistence type="predicted"/>
<dbReference type="OrthoDB" id="410307at2759"/>
<feature type="zinc finger region" description="C3H1-type" evidence="5">
    <location>
        <begin position="336"/>
        <end position="364"/>
    </location>
</feature>
<evidence type="ECO:0000313" key="9">
    <source>
        <dbReference type="Proteomes" id="UP000245942"/>
    </source>
</evidence>
<dbReference type="FunFam" id="4.10.1000.10:FF:000001">
    <property type="entry name" value="zinc finger CCCH domain-containing protein 15-like"/>
    <property type="match status" value="1"/>
</dbReference>
<feature type="compositionally biased region" description="Polar residues" evidence="6">
    <location>
        <begin position="88"/>
        <end position="105"/>
    </location>
</feature>
<evidence type="ECO:0000256" key="5">
    <source>
        <dbReference type="PROSITE-ProRule" id="PRU00723"/>
    </source>
</evidence>
<dbReference type="InterPro" id="IPR045877">
    <property type="entry name" value="ZFP36-like"/>
</dbReference>
<dbReference type="GeneID" id="37016404"/>
<dbReference type="Proteomes" id="UP000245942">
    <property type="component" value="Unassembled WGS sequence"/>
</dbReference>
<dbReference type="RefSeq" id="XP_025350025.1">
    <property type="nucleotide sequence ID" value="XM_025494670.1"/>
</dbReference>
<evidence type="ECO:0000259" key="7">
    <source>
        <dbReference type="PROSITE" id="PS50103"/>
    </source>
</evidence>
<dbReference type="SMART" id="SM00356">
    <property type="entry name" value="ZnF_C3H1"/>
    <property type="match status" value="2"/>
</dbReference>
<keyword evidence="4 5" id="KW-0862">Zinc</keyword>
<feature type="compositionally biased region" description="Low complexity" evidence="6">
    <location>
        <begin position="250"/>
        <end position="263"/>
    </location>
</feature>
<evidence type="ECO:0000256" key="6">
    <source>
        <dbReference type="SAM" id="MobiDB-lite"/>
    </source>
</evidence>
<protein>
    <recommendedName>
        <fullName evidence="7">C3H1-type domain-containing protein</fullName>
    </recommendedName>
</protein>
<dbReference type="GO" id="GO:0003729">
    <property type="term" value="F:mRNA binding"/>
    <property type="evidence" value="ECO:0007669"/>
    <property type="project" value="InterPro"/>
</dbReference>
<organism evidence="8 9">
    <name type="scientific">Pseudomicrostroma glucosiphilum</name>
    <dbReference type="NCBI Taxonomy" id="1684307"/>
    <lineage>
        <taxon>Eukaryota</taxon>
        <taxon>Fungi</taxon>
        <taxon>Dikarya</taxon>
        <taxon>Basidiomycota</taxon>
        <taxon>Ustilaginomycotina</taxon>
        <taxon>Exobasidiomycetes</taxon>
        <taxon>Microstromatales</taxon>
        <taxon>Microstromatales incertae sedis</taxon>
        <taxon>Pseudomicrostroma</taxon>
    </lineage>
</organism>
<feature type="domain" description="C3H1-type" evidence="7">
    <location>
        <begin position="336"/>
        <end position="364"/>
    </location>
</feature>
<dbReference type="STRING" id="1684307.A0A316UI46"/>
<dbReference type="Pfam" id="PF00642">
    <property type="entry name" value="zf-CCCH"/>
    <property type="match status" value="2"/>
</dbReference>
<dbReference type="SUPFAM" id="SSF90229">
    <property type="entry name" value="CCCH zinc finger"/>
    <property type="match status" value="2"/>
</dbReference>
<dbReference type="InterPro" id="IPR036855">
    <property type="entry name" value="Znf_CCCH_sf"/>
</dbReference>
<name>A0A316UI46_9BASI</name>
<gene>
    <name evidence="8" type="ORF">BCV69DRAFT_305459</name>
</gene>
<evidence type="ECO:0000256" key="2">
    <source>
        <dbReference type="ARBA" id="ARBA00022737"/>
    </source>
</evidence>
<evidence type="ECO:0000256" key="3">
    <source>
        <dbReference type="ARBA" id="ARBA00022771"/>
    </source>
</evidence>
<dbReference type="InterPro" id="IPR000571">
    <property type="entry name" value="Znf_CCCH"/>
</dbReference>
<feature type="region of interest" description="Disordered" evidence="6">
    <location>
        <begin position="250"/>
        <end position="284"/>
    </location>
</feature>
<evidence type="ECO:0000256" key="4">
    <source>
        <dbReference type="ARBA" id="ARBA00022833"/>
    </source>
</evidence>
<feature type="zinc finger region" description="C3H1-type" evidence="5">
    <location>
        <begin position="298"/>
        <end position="326"/>
    </location>
</feature>
<accession>A0A316UI46</accession>
<sequence>MPAQNIARSASTQDLLLSALLQRVEIREDTRASDSLAMHCTPKDHMRPDLTCQTLPLPHPDQLTHVHSRAVTATPSDEWISAVPSPASHRSWSQKASLDTPSGSFKTRLANARSVDQEDFPSVANNHTASSGHGISAVVTSTPLRQYCVDAHEQSPPITGSSGEQWLFKHADYRKDWGLSVLVDAAAASAWMPNQQAAAPLAMQTATAKHTSLAQIYPYQPQAVPVDIPFVATQNVYTSLLSSDARGCFSSPPSSSTDSTPSSGHDMFVTSSSSPRGPDTMNGVPSVEVQCKQRKESLYKTELCRGYEEKGHCDYGVKCQFAHGKQELRKIQRHPKWKTELCRTFWRYGTCPYAKRCCFIHEAKEANGASGLAQADTLAMRAPLFARVRANNSSSSVIQSSNVEGSMPLQCAQEPFQPMAGVLDAAHSRGEAASTRQSRTRAAFDYDPFLDSVKAQGLTRAH</sequence>
<dbReference type="GO" id="GO:0008270">
    <property type="term" value="F:zinc ion binding"/>
    <property type="evidence" value="ECO:0007669"/>
    <property type="project" value="UniProtKB-KW"/>
</dbReference>
<keyword evidence="9" id="KW-1185">Reference proteome</keyword>
<keyword evidence="1 5" id="KW-0479">Metal-binding</keyword>